<accession>A0A6J5MRR0</accession>
<sequence>MIDNVIDGVIGSLRQRSKNSLYLTDPAAWVSDVLGKHVWSKQREILESLVDHTHTAVVSCNGMGKSAIAGMAGAWWVSVHDPYEVALIASAPTYPQIARVLFRELKDNHKAAAIRGFSLPGHINQSEEWKLDDEYGTLIGFGRRPADTDIVSAFQGIHRRFVMVVLDEGGGIPADLYTAAEAVTTTADSRVLAIGNPDRRGTEFHRIFREDETWNKIKVSAFDTPNFTGEVIPEELKPLLIQPSWVERQKVAWGEDSARYKSKILAEFPDEDDTAFFSQQAIDRGVDLDVVEDMDVPVVLGVDVARFGEDDSVIYTNRGGRLRHYATWSKANAVESANRIHQAAVELGASEVRVDATGLGAPVVDMLAAMCDGKYVVISVIGSAASPDNTRWLNARAFGYDNLREGLLEGRVDIELSDKDLLDELMMIKYKFSSKGSIQIESKDDMRGRGLKSPDRLDAAMYACLDMSGLLGSRFPGGKPGDQFVLEHNQLDSMYPFYSDWSW</sequence>
<name>A0A6J5MRR0_9CAUD</name>
<dbReference type="Gene3D" id="3.30.420.240">
    <property type="match status" value="1"/>
</dbReference>
<reference evidence="1" key="1">
    <citation type="submission" date="2020-04" db="EMBL/GenBank/DDBJ databases">
        <authorList>
            <person name="Chiriac C."/>
            <person name="Salcher M."/>
            <person name="Ghai R."/>
            <person name="Kavagutti S V."/>
        </authorList>
    </citation>
    <scope>NUCLEOTIDE SEQUENCE</scope>
</reference>
<dbReference type="Gene3D" id="3.40.50.300">
    <property type="entry name" value="P-loop containing nucleotide triphosphate hydrolases"/>
    <property type="match status" value="1"/>
</dbReference>
<proteinExistence type="predicted"/>
<evidence type="ECO:0008006" key="2">
    <source>
        <dbReference type="Google" id="ProtNLM"/>
    </source>
</evidence>
<evidence type="ECO:0000313" key="1">
    <source>
        <dbReference type="EMBL" id="CAB4148497.1"/>
    </source>
</evidence>
<dbReference type="InterPro" id="IPR027417">
    <property type="entry name" value="P-loop_NTPase"/>
</dbReference>
<dbReference type="EMBL" id="LR796499">
    <property type="protein sequence ID" value="CAB4148497.1"/>
    <property type="molecule type" value="Genomic_DNA"/>
</dbReference>
<protein>
    <recommendedName>
        <fullName evidence="2">Terminase</fullName>
    </recommendedName>
</protein>
<organism evidence="1">
    <name type="scientific">uncultured Caudovirales phage</name>
    <dbReference type="NCBI Taxonomy" id="2100421"/>
    <lineage>
        <taxon>Viruses</taxon>
        <taxon>Duplodnaviria</taxon>
        <taxon>Heunggongvirae</taxon>
        <taxon>Uroviricota</taxon>
        <taxon>Caudoviricetes</taxon>
        <taxon>Peduoviridae</taxon>
        <taxon>Maltschvirus</taxon>
        <taxon>Maltschvirus maltsch</taxon>
    </lineage>
</organism>
<gene>
    <name evidence="1" type="ORF">UFOVP536_6</name>
</gene>